<evidence type="ECO:0000313" key="3">
    <source>
        <dbReference type="Proteomes" id="UP000541352"/>
    </source>
</evidence>
<dbReference type="SUPFAM" id="SSF143422">
    <property type="entry name" value="Transposase IS200-like"/>
    <property type="match status" value="1"/>
</dbReference>
<dbReference type="EMBL" id="JACIBY010000003">
    <property type="protein sequence ID" value="MBB3837775.1"/>
    <property type="molecule type" value="Genomic_DNA"/>
</dbReference>
<dbReference type="GO" id="GO:0004803">
    <property type="term" value="F:transposase activity"/>
    <property type="evidence" value="ECO:0007669"/>
    <property type="project" value="InterPro"/>
</dbReference>
<dbReference type="NCBIfam" id="NF033573">
    <property type="entry name" value="transpos_IS200"/>
    <property type="match status" value="1"/>
</dbReference>
<keyword evidence="3" id="KW-1185">Reference proteome</keyword>
<dbReference type="InterPro" id="IPR036515">
    <property type="entry name" value="Transposase_17_sf"/>
</dbReference>
<dbReference type="InterPro" id="IPR002686">
    <property type="entry name" value="Transposase_17"/>
</dbReference>
<comment type="caution">
    <text evidence="2">The sequence shown here is derived from an EMBL/GenBank/DDBJ whole genome shotgun (WGS) entry which is preliminary data.</text>
</comment>
<gene>
    <name evidence="2" type="ORF">FHS57_001772</name>
</gene>
<dbReference type="GO" id="GO:0003677">
    <property type="term" value="F:DNA binding"/>
    <property type="evidence" value="ECO:0007669"/>
    <property type="project" value="InterPro"/>
</dbReference>
<evidence type="ECO:0000313" key="2">
    <source>
        <dbReference type="EMBL" id="MBB3837775.1"/>
    </source>
</evidence>
<dbReference type="PANTHER" id="PTHR33360:SF2">
    <property type="entry name" value="TRANSPOSASE FOR INSERTION SEQUENCE ELEMENT IS200"/>
    <property type="match status" value="1"/>
</dbReference>
<organism evidence="2 3">
    <name type="scientific">Runella defluvii</name>
    <dbReference type="NCBI Taxonomy" id="370973"/>
    <lineage>
        <taxon>Bacteria</taxon>
        <taxon>Pseudomonadati</taxon>
        <taxon>Bacteroidota</taxon>
        <taxon>Cytophagia</taxon>
        <taxon>Cytophagales</taxon>
        <taxon>Spirosomataceae</taxon>
        <taxon>Runella</taxon>
    </lineage>
</organism>
<dbReference type="PANTHER" id="PTHR33360">
    <property type="entry name" value="TRANSPOSASE FOR INSERTION SEQUENCE ELEMENT IS200"/>
    <property type="match status" value="1"/>
</dbReference>
<dbReference type="GO" id="GO:0006313">
    <property type="term" value="P:DNA transposition"/>
    <property type="evidence" value="ECO:0007669"/>
    <property type="project" value="InterPro"/>
</dbReference>
<protein>
    <submittedName>
        <fullName evidence="2">REP element-mobilizing transposase RayT</fullName>
    </submittedName>
</protein>
<dbReference type="RefSeq" id="WP_183972588.1">
    <property type="nucleotide sequence ID" value="NZ_JACIBY010000003.1"/>
</dbReference>
<dbReference type="AlphaFoldDB" id="A0A7W5ZJI9"/>
<dbReference type="SMART" id="SM01321">
    <property type="entry name" value="Y1_Tnp"/>
    <property type="match status" value="1"/>
</dbReference>
<reference evidence="2 3" key="1">
    <citation type="submission" date="2020-08" db="EMBL/GenBank/DDBJ databases">
        <title>Genomic Encyclopedia of Type Strains, Phase IV (KMG-IV): sequencing the most valuable type-strain genomes for metagenomic binning, comparative biology and taxonomic classification.</title>
        <authorList>
            <person name="Goeker M."/>
        </authorList>
    </citation>
    <scope>NUCLEOTIDE SEQUENCE [LARGE SCALE GENOMIC DNA]</scope>
    <source>
        <strain evidence="2 3">DSM 17976</strain>
    </source>
</reference>
<dbReference type="Pfam" id="PF01797">
    <property type="entry name" value="Y1_Tnp"/>
    <property type="match status" value="1"/>
</dbReference>
<feature type="domain" description="Transposase IS200-like" evidence="1">
    <location>
        <begin position="5"/>
        <end position="119"/>
    </location>
</feature>
<accession>A0A7W5ZJI9</accession>
<sequence>MANTYSQLYIHCVFAVKYRAAVIHPDWEDILHKYITGIVQHNGHKLLAINSAYDHIHLFIGLNPKQSISELMQLVKGDSSELINKKGLTSQKFQWQEGYGVFSNSRSQIDSVVKYILNQKEHHKKKTFRDEYLKMLKDFQVNFDEKYIFQDPIN</sequence>
<dbReference type="Proteomes" id="UP000541352">
    <property type="component" value="Unassembled WGS sequence"/>
</dbReference>
<dbReference type="Gene3D" id="3.30.70.1290">
    <property type="entry name" value="Transposase IS200-like"/>
    <property type="match status" value="1"/>
</dbReference>
<evidence type="ECO:0000259" key="1">
    <source>
        <dbReference type="SMART" id="SM01321"/>
    </source>
</evidence>
<proteinExistence type="predicted"/>
<name>A0A7W5ZJI9_9BACT</name>